<dbReference type="EnsemblMetazoa" id="XM_014384535.2">
    <property type="protein sequence ID" value="XP_014240021.1"/>
    <property type="gene ID" value="LOC106661253"/>
</dbReference>
<keyword evidence="16" id="KW-1185">Reference proteome</keyword>
<keyword evidence="2" id="KW-0012">Acyltransferase</keyword>
<dbReference type="PANTHER" id="PTHR20905:SF32">
    <property type="entry name" value="ARYLALKYLAMINE N-ACETYLTRANSFERASE-LIKE 7, ISOFORM A"/>
    <property type="match status" value="1"/>
</dbReference>
<sequence length="265" mass="30839">MNSSIFFSLKPRKFFSLPKIPSGSVLCRKRLQLPSPHASKRLCTENKEVNKSEHIKLIYPAPVIFWKKVQEFLEKHFSDEPFYQMFKVQSSPDVCLDKREAISETLRNNVSVIAVECSSGKLVGVSLNGVLYEKDLEKPMYFHNKKLAKISEIIMDINKECDTFKRFCVSEIFECRSLAVHKEYRGLGLGGKILKKSEKEAKKAGYKVMKTEATSTYTYKILRKLNHEVILEKKYSDFLTYEKTLMDIEHLPEHTHIRIMVKEFN</sequence>
<evidence type="ECO:0000256" key="8">
    <source>
        <dbReference type="ARBA" id="ARBA00051284"/>
    </source>
</evidence>
<evidence type="ECO:0000256" key="6">
    <source>
        <dbReference type="ARBA" id="ARBA00050189"/>
    </source>
</evidence>
<keyword evidence="1" id="KW-0808">Transferase</keyword>
<proteinExistence type="inferred from homology"/>
<evidence type="ECO:0000313" key="16">
    <source>
        <dbReference type="Proteomes" id="UP000494040"/>
    </source>
</evidence>
<dbReference type="Proteomes" id="UP000494040">
    <property type="component" value="Unassembled WGS sequence"/>
</dbReference>
<accession>A0A8I6R7Q4</accession>
<dbReference type="InterPro" id="IPR000182">
    <property type="entry name" value="GNAT_dom"/>
</dbReference>
<evidence type="ECO:0000256" key="12">
    <source>
        <dbReference type="ARBA" id="ARBA00052335"/>
    </source>
</evidence>
<dbReference type="Gene3D" id="3.40.630.30">
    <property type="match status" value="1"/>
</dbReference>
<dbReference type="FunFam" id="3.40.630.30:FF:000046">
    <property type="entry name" value="Dopamine N-acetyltransferase"/>
    <property type="match status" value="1"/>
</dbReference>
<comment type="similarity">
    <text evidence="4">Belongs to the acetyltransferase family. AANAT subfamily.</text>
</comment>
<comment type="catalytic activity">
    <reaction evidence="9">
        <text>dopamine + acetyl-CoA = N-acetyldopamine + CoA + H(+)</text>
        <dbReference type="Rhea" id="RHEA:51388"/>
        <dbReference type="ChEBI" id="CHEBI:15378"/>
        <dbReference type="ChEBI" id="CHEBI:57287"/>
        <dbReference type="ChEBI" id="CHEBI:57288"/>
        <dbReference type="ChEBI" id="CHEBI:59905"/>
        <dbReference type="ChEBI" id="CHEBI:125678"/>
    </reaction>
    <physiologicalReaction direction="left-to-right" evidence="9">
        <dbReference type="Rhea" id="RHEA:51389"/>
    </physiologicalReaction>
</comment>
<dbReference type="GO" id="GO:0004059">
    <property type="term" value="F:aralkylamine N-acetyltransferase activity"/>
    <property type="evidence" value="ECO:0007669"/>
    <property type="project" value="UniProtKB-EC"/>
</dbReference>
<comment type="catalytic activity">
    <reaction evidence="7">
        <text>serotonin + octadecanoyl-CoA = N-octadecanoyl-serotonin + CoA + H(+)</text>
        <dbReference type="Rhea" id="RHEA:51400"/>
        <dbReference type="ChEBI" id="CHEBI:15378"/>
        <dbReference type="ChEBI" id="CHEBI:57287"/>
        <dbReference type="ChEBI" id="CHEBI:57394"/>
        <dbReference type="ChEBI" id="CHEBI:134065"/>
        <dbReference type="ChEBI" id="CHEBI:350546"/>
    </reaction>
    <physiologicalReaction direction="left-to-right" evidence="7">
        <dbReference type="Rhea" id="RHEA:51401"/>
    </physiologicalReaction>
</comment>
<dbReference type="InterPro" id="IPR016181">
    <property type="entry name" value="Acyl_CoA_acyltransferase"/>
</dbReference>
<comment type="catalytic activity">
    <reaction evidence="13">
        <text>serotonin + acetyl-CoA = N-acetylserotonin + CoA + H(+)</text>
        <dbReference type="Rhea" id="RHEA:25217"/>
        <dbReference type="ChEBI" id="CHEBI:15378"/>
        <dbReference type="ChEBI" id="CHEBI:17697"/>
        <dbReference type="ChEBI" id="CHEBI:57287"/>
        <dbReference type="ChEBI" id="CHEBI:57288"/>
        <dbReference type="ChEBI" id="CHEBI:350546"/>
        <dbReference type="EC" id="2.3.1.87"/>
    </reaction>
    <physiologicalReaction direction="left-to-right" evidence="13">
        <dbReference type="Rhea" id="RHEA:25218"/>
    </physiologicalReaction>
</comment>
<evidence type="ECO:0000256" key="5">
    <source>
        <dbReference type="ARBA" id="ARBA00039114"/>
    </source>
</evidence>
<organism evidence="15 16">
    <name type="scientific">Cimex lectularius</name>
    <name type="common">Bed bug</name>
    <name type="synonym">Acanthia lectularia</name>
    <dbReference type="NCBI Taxonomy" id="79782"/>
    <lineage>
        <taxon>Eukaryota</taxon>
        <taxon>Metazoa</taxon>
        <taxon>Ecdysozoa</taxon>
        <taxon>Arthropoda</taxon>
        <taxon>Hexapoda</taxon>
        <taxon>Insecta</taxon>
        <taxon>Pterygota</taxon>
        <taxon>Neoptera</taxon>
        <taxon>Paraneoptera</taxon>
        <taxon>Hemiptera</taxon>
        <taxon>Heteroptera</taxon>
        <taxon>Panheteroptera</taxon>
        <taxon>Cimicomorpha</taxon>
        <taxon>Cimicidae</taxon>
        <taxon>Cimex</taxon>
    </lineage>
</organism>
<evidence type="ECO:0000313" key="15">
    <source>
        <dbReference type="EnsemblMetazoa" id="XP_014240021.1"/>
    </source>
</evidence>
<comment type="catalytic activity">
    <reaction evidence="11">
        <text>serotonin + hexadecanoyl-CoA = N-hexadecanoyl-serotonin + CoA + H(+)</text>
        <dbReference type="Rhea" id="RHEA:51384"/>
        <dbReference type="ChEBI" id="CHEBI:15378"/>
        <dbReference type="ChEBI" id="CHEBI:57287"/>
        <dbReference type="ChEBI" id="CHEBI:57379"/>
        <dbReference type="ChEBI" id="CHEBI:134059"/>
        <dbReference type="ChEBI" id="CHEBI:350546"/>
    </reaction>
    <physiologicalReaction direction="left-to-right" evidence="11">
        <dbReference type="Rhea" id="RHEA:51385"/>
    </physiologicalReaction>
</comment>
<name>A0A8I6R7Q4_CIMLE</name>
<dbReference type="PANTHER" id="PTHR20905">
    <property type="entry name" value="N-ACETYLTRANSFERASE-RELATED"/>
    <property type="match status" value="1"/>
</dbReference>
<dbReference type="RefSeq" id="XP_014240021.1">
    <property type="nucleotide sequence ID" value="XM_014384535.2"/>
</dbReference>
<evidence type="ECO:0000256" key="3">
    <source>
        <dbReference type="ARBA" id="ARBA00037926"/>
    </source>
</evidence>
<feature type="domain" description="N-acetyltransferase" evidence="14">
    <location>
        <begin position="174"/>
        <end position="211"/>
    </location>
</feature>
<dbReference type="Pfam" id="PF00583">
    <property type="entry name" value="Acetyltransf_1"/>
    <property type="match status" value="1"/>
</dbReference>
<evidence type="ECO:0000259" key="14">
    <source>
        <dbReference type="Pfam" id="PF00583"/>
    </source>
</evidence>
<dbReference type="OrthoDB" id="6605633at2759"/>
<comment type="catalytic activity">
    <reaction evidence="8">
        <text>serotonin + (5Z,8Z,11Z,14Z)-eicosatetraenoyl-CoA = N-[(5Z,8Z,11Z,14Z)-eicosatetraenoyl]-serotonin + CoA + H(+)</text>
        <dbReference type="Rhea" id="RHEA:51396"/>
        <dbReference type="ChEBI" id="CHEBI:15378"/>
        <dbReference type="ChEBI" id="CHEBI:57287"/>
        <dbReference type="ChEBI" id="CHEBI:57368"/>
        <dbReference type="ChEBI" id="CHEBI:132255"/>
        <dbReference type="ChEBI" id="CHEBI:350546"/>
    </reaction>
    <physiologicalReaction direction="left-to-right" evidence="8">
        <dbReference type="Rhea" id="RHEA:51397"/>
    </physiologicalReaction>
</comment>
<evidence type="ECO:0000256" key="4">
    <source>
        <dbReference type="ARBA" id="ARBA00038182"/>
    </source>
</evidence>
<comment type="pathway">
    <text evidence="3">Aromatic compound metabolism; melatonin biosynthesis; melatonin from serotonin: step 1/2.</text>
</comment>
<evidence type="ECO:0000256" key="10">
    <source>
        <dbReference type="ARBA" id="ARBA00051823"/>
    </source>
</evidence>
<dbReference type="GeneID" id="106661253"/>
<evidence type="ECO:0000256" key="9">
    <source>
        <dbReference type="ARBA" id="ARBA00051711"/>
    </source>
</evidence>
<evidence type="ECO:0000256" key="11">
    <source>
        <dbReference type="ARBA" id="ARBA00052178"/>
    </source>
</evidence>
<dbReference type="AlphaFoldDB" id="A0A8I6R7Q4"/>
<evidence type="ECO:0000256" key="7">
    <source>
        <dbReference type="ARBA" id="ARBA00050849"/>
    </source>
</evidence>
<comment type="catalytic activity">
    <reaction evidence="10">
        <text>serotonin + (9Z)-octadecenoyl-CoA = N-(9Z-octadecenoyl)-serotonin + CoA + H(+)</text>
        <dbReference type="Rhea" id="RHEA:51392"/>
        <dbReference type="ChEBI" id="CHEBI:15378"/>
        <dbReference type="ChEBI" id="CHEBI:57287"/>
        <dbReference type="ChEBI" id="CHEBI:57387"/>
        <dbReference type="ChEBI" id="CHEBI:134064"/>
        <dbReference type="ChEBI" id="CHEBI:350546"/>
    </reaction>
    <physiologicalReaction direction="left-to-right" evidence="10">
        <dbReference type="Rhea" id="RHEA:51393"/>
    </physiologicalReaction>
</comment>
<dbReference type="SUPFAM" id="SSF55729">
    <property type="entry name" value="Acyl-CoA N-acyltransferases (Nat)"/>
    <property type="match status" value="1"/>
</dbReference>
<comment type="catalytic activity">
    <reaction evidence="12">
        <text>dopamine + hexadecanoyl-CoA = N-hexadecanoyl-dopamine + CoA + H(+)</text>
        <dbReference type="Rhea" id="RHEA:51376"/>
        <dbReference type="ChEBI" id="CHEBI:15378"/>
        <dbReference type="ChEBI" id="CHEBI:57287"/>
        <dbReference type="ChEBI" id="CHEBI:57379"/>
        <dbReference type="ChEBI" id="CHEBI:59905"/>
        <dbReference type="ChEBI" id="CHEBI:134058"/>
    </reaction>
    <physiologicalReaction direction="left-to-right" evidence="12">
        <dbReference type="Rhea" id="RHEA:51377"/>
    </physiologicalReaction>
</comment>
<evidence type="ECO:0000256" key="1">
    <source>
        <dbReference type="ARBA" id="ARBA00022679"/>
    </source>
</evidence>
<dbReference type="EC" id="2.3.1.87" evidence="5"/>
<protein>
    <recommendedName>
        <fullName evidence="5">aralkylamine N-acetyltransferase</fullName>
        <ecNumber evidence="5">2.3.1.87</ecNumber>
    </recommendedName>
</protein>
<comment type="catalytic activity">
    <reaction evidence="6">
        <text>dopamine + (9Z)-octadecenoyl-CoA = N-(9Z-octadecanoyl)-dopamine + CoA + H(+)</text>
        <dbReference type="Rhea" id="RHEA:51380"/>
        <dbReference type="ChEBI" id="CHEBI:15378"/>
        <dbReference type="ChEBI" id="CHEBI:31883"/>
        <dbReference type="ChEBI" id="CHEBI:57287"/>
        <dbReference type="ChEBI" id="CHEBI:57387"/>
        <dbReference type="ChEBI" id="CHEBI:59905"/>
    </reaction>
    <physiologicalReaction direction="left-to-right" evidence="6">
        <dbReference type="Rhea" id="RHEA:51381"/>
    </physiologicalReaction>
</comment>
<reference evidence="15" key="1">
    <citation type="submission" date="2022-01" db="UniProtKB">
        <authorList>
            <consortium name="EnsemblMetazoa"/>
        </authorList>
    </citation>
    <scope>IDENTIFICATION</scope>
</reference>
<dbReference type="KEGG" id="clec:106661253"/>
<evidence type="ECO:0000256" key="13">
    <source>
        <dbReference type="ARBA" id="ARBA00052491"/>
    </source>
</evidence>
<evidence type="ECO:0000256" key="2">
    <source>
        <dbReference type="ARBA" id="ARBA00023315"/>
    </source>
</evidence>